<feature type="domain" description="Guanylate kinase-like" evidence="5">
    <location>
        <begin position="371"/>
        <end position="551"/>
    </location>
</feature>
<evidence type="ECO:0000259" key="6">
    <source>
        <dbReference type="PROSITE" id="PS50106"/>
    </source>
</evidence>
<dbReference type="InterPro" id="IPR027417">
    <property type="entry name" value="P-loop_NTPase"/>
</dbReference>
<evidence type="ECO:0000259" key="4">
    <source>
        <dbReference type="PROSITE" id="PS50002"/>
    </source>
</evidence>
<dbReference type="PROSITE" id="PS50106">
    <property type="entry name" value="PDZ"/>
    <property type="match status" value="1"/>
</dbReference>
<dbReference type="Gene3D" id="2.30.42.10">
    <property type="match status" value="1"/>
</dbReference>
<dbReference type="SMART" id="SM00326">
    <property type="entry name" value="SH3"/>
    <property type="match status" value="1"/>
</dbReference>
<dbReference type="InterPro" id="IPR008145">
    <property type="entry name" value="GK/Ca_channel_bsu"/>
</dbReference>
<dbReference type="InterPro" id="IPR014775">
    <property type="entry name" value="L27_C"/>
</dbReference>
<reference evidence="8" key="1">
    <citation type="submission" date="2023-09" db="UniProtKB">
        <authorList>
            <consortium name="Ensembl"/>
        </authorList>
    </citation>
    <scope>IDENTIFICATION</scope>
</reference>
<dbReference type="AlphaFoldDB" id="A0A3B4FX76"/>
<feature type="domain" description="PDZ" evidence="6">
    <location>
        <begin position="137"/>
        <end position="218"/>
    </location>
</feature>
<evidence type="ECO:0000313" key="8">
    <source>
        <dbReference type="Ensembl" id="ENSPNYP00000014198.1"/>
    </source>
</evidence>
<name>A0A3B4FX76_9CICH</name>
<dbReference type="InterPro" id="IPR036028">
    <property type="entry name" value="SH3-like_dom_sf"/>
</dbReference>
<evidence type="ECO:0000256" key="1">
    <source>
        <dbReference type="ARBA" id="ARBA00007014"/>
    </source>
</evidence>
<feature type="domain" description="L27" evidence="7">
    <location>
        <begin position="6"/>
        <end position="59"/>
    </location>
</feature>
<dbReference type="STRING" id="303518.ENSPNYP00000014198"/>
<feature type="domain" description="SH3" evidence="4">
    <location>
        <begin position="226"/>
        <end position="296"/>
    </location>
</feature>
<dbReference type="SUPFAM" id="SSF50044">
    <property type="entry name" value="SH3-domain"/>
    <property type="match status" value="1"/>
</dbReference>
<dbReference type="SMART" id="SM00569">
    <property type="entry name" value="L27"/>
    <property type="match status" value="2"/>
</dbReference>
<dbReference type="SUPFAM" id="SSF50156">
    <property type="entry name" value="PDZ domain-like"/>
    <property type="match status" value="1"/>
</dbReference>
<dbReference type="SMART" id="SM00228">
    <property type="entry name" value="PDZ"/>
    <property type="match status" value="1"/>
</dbReference>
<dbReference type="Gene3D" id="2.30.30.40">
    <property type="entry name" value="SH3 Domains"/>
    <property type="match status" value="1"/>
</dbReference>
<sequence length="567" mass="63891">MPIVSASTGLHEILALLTSQLHPDANHKEDLVFLKDVFSEKSIGYLMKIHEKLKQYEKHSPTPVLHSASCLAEDVTEELQNGPLEDDEQELLLLLSTPHLKAVLSAHDTVAQKKFDPVLPPLPDDLDDDLEEESVKIVRLVKNKEPLGATIRRDEATGAVIVARIMRGGAADRSGLVHVGDELREVNGNLITHKRPDEISQILSQSQGSITLKIIPAVADDDKMKESKVYIRALFDYTPFEDKATPCQEAGLPFKRGDVLQVVSQEDPTWWQAKRVGDCNLRAALIPSVQFQERRLRYRMKMGSVSAPISPKHMYPKATFMSLTASLRRSFRYRKDRQGSPGEAHTPDANHTEFLIYEEVAQYFPRPGERPRLITLIGSSIGVNFNSDETTVVMRNSDTAIMDTTRARKSHEREGVEYHFISKAAFEADIQNGKFIEYGEYKENLYGTSLDSIHRVLDQNKVCLVDVQPEALKTLRTAEFKPYVIFVRPRIGDGQGKQFGSSSSLSVADDDLQEMKQSAEQMDECYGHWVDYVLVKEDPASALAELQVVLEKVQMEPQWVPASWVRR</sequence>
<dbReference type="Pfam" id="PF02828">
    <property type="entry name" value="L27"/>
    <property type="match status" value="2"/>
</dbReference>
<dbReference type="InterPro" id="IPR001478">
    <property type="entry name" value="PDZ"/>
</dbReference>
<gene>
    <name evidence="8" type="primary">MPP3</name>
</gene>
<dbReference type="InterPro" id="IPR036892">
    <property type="entry name" value="L27_dom_sf"/>
</dbReference>
<dbReference type="Ensembl" id="ENSPNYT00000014553.1">
    <property type="protein sequence ID" value="ENSPNYP00000014198.1"/>
    <property type="gene ID" value="ENSPNYG00000010760.1"/>
</dbReference>
<evidence type="ECO:0000259" key="7">
    <source>
        <dbReference type="PROSITE" id="PS51022"/>
    </source>
</evidence>
<dbReference type="InterPro" id="IPR001452">
    <property type="entry name" value="SH3_domain"/>
</dbReference>
<dbReference type="Gene3D" id="3.40.50.300">
    <property type="entry name" value="P-loop containing nucleotide triphosphate hydrolases"/>
    <property type="match status" value="1"/>
</dbReference>
<proteinExistence type="inferred from homology"/>
<comment type="similarity">
    <text evidence="1">Belongs to the MAGUK family.</text>
</comment>
<dbReference type="Gene3D" id="1.10.287.650">
    <property type="entry name" value="L27 domain"/>
    <property type="match status" value="1"/>
</dbReference>
<dbReference type="GeneTree" id="ENSGT00940000157190"/>
<dbReference type="SMART" id="SM00072">
    <property type="entry name" value="GuKc"/>
    <property type="match status" value="1"/>
</dbReference>
<evidence type="ECO:0000256" key="2">
    <source>
        <dbReference type="ARBA" id="ARBA00022443"/>
    </source>
</evidence>
<dbReference type="SUPFAM" id="SSF101288">
    <property type="entry name" value="L27 domain"/>
    <property type="match status" value="1"/>
</dbReference>
<dbReference type="Pfam" id="PF00595">
    <property type="entry name" value="PDZ"/>
    <property type="match status" value="1"/>
</dbReference>
<dbReference type="InterPro" id="IPR020590">
    <property type="entry name" value="Guanylate_kinase_CS"/>
</dbReference>
<dbReference type="PROSITE" id="PS50002">
    <property type="entry name" value="SH3"/>
    <property type="match status" value="1"/>
</dbReference>
<dbReference type="FunFam" id="3.30.63.10:FF:000002">
    <property type="entry name" value="Guanylate kinase 1"/>
    <property type="match status" value="1"/>
</dbReference>
<dbReference type="InterPro" id="IPR036034">
    <property type="entry name" value="PDZ_sf"/>
</dbReference>
<dbReference type="Pfam" id="PF07653">
    <property type="entry name" value="SH3_2"/>
    <property type="match status" value="1"/>
</dbReference>
<dbReference type="InterPro" id="IPR050716">
    <property type="entry name" value="MAGUK"/>
</dbReference>
<dbReference type="InterPro" id="IPR008144">
    <property type="entry name" value="Guanylate_kin-like_dom"/>
</dbReference>
<dbReference type="InterPro" id="IPR004172">
    <property type="entry name" value="L27_dom"/>
</dbReference>
<feature type="domain" description="L27" evidence="7">
    <location>
        <begin position="61"/>
        <end position="118"/>
    </location>
</feature>
<dbReference type="CDD" id="cd06799">
    <property type="entry name" value="PDZ_MPP3-MPP4-MPP7-like"/>
    <property type="match status" value="1"/>
</dbReference>
<protein>
    <submittedName>
        <fullName evidence="8">MAGUK p55 subfamily member 3-like</fullName>
    </submittedName>
</protein>
<dbReference type="PANTHER" id="PTHR23122">
    <property type="entry name" value="MEMBRANE-ASSOCIATED GUANYLATE KINASE MAGUK"/>
    <property type="match status" value="1"/>
</dbReference>
<dbReference type="PROSITE" id="PS50052">
    <property type="entry name" value="GUANYLATE_KINASE_2"/>
    <property type="match status" value="1"/>
</dbReference>
<accession>A0A3B4FX76</accession>
<dbReference type="Pfam" id="PF00625">
    <property type="entry name" value="Guanylate_kin"/>
    <property type="match status" value="1"/>
</dbReference>
<dbReference type="PROSITE" id="PS51022">
    <property type="entry name" value="L27"/>
    <property type="match status" value="2"/>
</dbReference>
<dbReference type="SUPFAM" id="SSF52540">
    <property type="entry name" value="P-loop containing nucleoside triphosphate hydrolases"/>
    <property type="match status" value="1"/>
</dbReference>
<organism evidence="8">
    <name type="scientific">Pundamilia nyererei</name>
    <dbReference type="NCBI Taxonomy" id="303518"/>
    <lineage>
        <taxon>Eukaryota</taxon>
        <taxon>Metazoa</taxon>
        <taxon>Chordata</taxon>
        <taxon>Craniata</taxon>
        <taxon>Vertebrata</taxon>
        <taxon>Euteleostomi</taxon>
        <taxon>Actinopterygii</taxon>
        <taxon>Neopterygii</taxon>
        <taxon>Teleostei</taxon>
        <taxon>Neoteleostei</taxon>
        <taxon>Acanthomorphata</taxon>
        <taxon>Ovalentaria</taxon>
        <taxon>Cichlomorphae</taxon>
        <taxon>Cichliformes</taxon>
        <taxon>Cichlidae</taxon>
        <taxon>African cichlids</taxon>
        <taxon>Pseudocrenilabrinae</taxon>
        <taxon>Haplochromini</taxon>
        <taxon>Pundamilia</taxon>
    </lineage>
</organism>
<keyword evidence="2 3" id="KW-0728">SH3 domain</keyword>
<evidence type="ECO:0000256" key="3">
    <source>
        <dbReference type="PROSITE-ProRule" id="PRU00192"/>
    </source>
</evidence>
<dbReference type="PROSITE" id="PS00856">
    <property type="entry name" value="GUANYLATE_KINASE_1"/>
    <property type="match status" value="1"/>
</dbReference>
<evidence type="ECO:0000259" key="5">
    <source>
        <dbReference type="PROSITE" id="PS50052"/>
    </source>
</evidence>